<keyword evidence="11" id="KW-0813">Transport</keyword>
<dbReference type="PROSITE" id="PS50109">
    <property type="entry name" value="HIS_KIN"/>
    <property type="match status" value="1"/>
</dbReference>
<evidence type="ECO:0000256" key="3">
    <source>
        <dbReference type="ARBA" id="ARBA00012438"/>
    </source>
</evidence>
<evidence type="ECO:0000313" key="11">
    <source>
        <dbReference type="EMBL" id="CAA9536631.1"/>
    </source>
</evidence>
<dbReference type="PANTHER" id="PTHR43711:SF1">
    <property type="entry name" value="HISTIDINE KINASE 1"/>
    <property type="match status" value="1"/>
</dbReference>
<dbReference type="SUPFAM" id="SSF158472">
    <property type="entry name" value="HAMP domain-like"/>
    <property type="match status" value="1"/>
</dbReference>
<gene>
    <name evidence="11" type="ORF">AVDCRST_MAG73-1538</name>
</gene>
<dbReference type="GO" id="GO:0034220">
    <property type="term" value="P:monoatomic ion transmembrane transport"/>
    <property type="evidence" value="ECO:0007669"/>
    <property type="project" value="UniProtKB-KW"/>
</dbReference>
<keyword evidence="5 11" id="KW-0808">Transferase</keyword>
<feature type="transmembrane region" description="Helical" evidence="8">
    <location>
        <begin position="27"/>
        <end position="54"/>
    </location>
</feature>
<feature type="domain" description="Histidine kinase" evidence="9">
    <location>
        <begin position="315"/>
        <end position="566"/>
    </location>
</feature>
<evidence type="ECO:0000256" key="8">
    <source>
        <dbReference type="SAM" id="Phobius"/>
    </source>
</evidence>
<dbReference type="CDD" id="cd00075">
    <property type="entry name" value="HATPase"/>
    <property type="match status" value="1"/>
</dbReference>
<dbReference type="SMART" id="SM00387">
    <property type="entry name" value="HATPase_c"/>
    <property type="match status" value="1"/>
</dbReference>
<sequence length="566" mass="59640">MTRLGSAVRACCGAPFNLLRRRIGAQLVAAHVLVVLLTIVVIQAAGILSLLGWLPDVILGGENAVTDYSLGEKARSLSYRLQVDVVANRLRSGPTAVERAALTGLMQRVTATDPNQPDALNRVDKALLTDHQGTIIAASDDDWAVPGRRIESVDFAPVAMVTRRAIARGGKRDDLGESYAIDVEDRVTVAAHAIQTDDGAVAGVVLLQSVPYRLTAATTTREVVAELLEENLRILLLSAAGAILVAVPVGIWRARAVAVRLSRLAAAADAMASGDRSRRVDDRGDDEIGRLSERFNGMAARLAAADQTRRDFVANVSHELRTPVAVIQGHAEHLLARHRPARSPVAVGAGGAGGGLGVDAAPDRDLDPHPARDAESDAAVGVILRETVTLGRLIDDLFTLARLEETALPLEIVPVGVPEVVAEAVAGVRTPAWTQRRVSVTSLVPDHLPRASADPTRLRQILNNLLYNALRHTPEGGVIVVDAAPTPDGAAIAVSVTDTGAGIPADDLPHVFARFYRGSRGDRRAEGAGLGLHIVQQLVEAQGGTIAAESAPGQGATFRFTLPRAG</sequence>
<reference evidence="11" key="1">
    <citation type="submission" date="2020-02" db="EMBL/GenBank/DDBJ databases">
        <authorList>
            <person name="Meier V. D."/>
        </authorList>
    </citation>
    <scope>NUCLEOTIDE SEQUENCE</scope>
    <source>
        <strain evidence="11">AVDCRST_MAG73</strain>
    </source>
</reference>
<comment type="subcellular location">
    <subcellularLocation>
        <location evidence="2">Membrane</location>
    </subcellularLocation>
</comment>
<dbReference type="SMART" id="SM00304">
    <property type="entry name" value="HAMP"/>
    <property type="match status" value="1"/>
</dbReference>
<evidence type="ECO:0000256" key="2">
    <source>
        <dbReference type="ARBA" id="ARBA00004370"/>
    </source>
</evidence>
<keyword evidence="8" id="KW-0472">Membrane</keyword>
<dbReference type="SUPFAM" id="SSF55874">
    <property type="entry name" value="ATPase domain of HSP90 chaperone/DNA topoisomerase II/histidine kinase"/>
    <property type="match status" value="1"/>
</dbReference>
<dbReference type="InterPro" id="IPR003594">
    <property type="entry name" value="HATPase_dom"/>
</dbReference>
<dbReference type="InterPro" id="IPR004358">
    <property type="entry name" value="Sig_transdc_His_kin-like_C"/>
</dbReference>
<evidence type="ECO:0000256" key="1">
    <source>
        <dbReference type="ARBA" id="ARBA00000085"/>
    </source>
</evidence>
<dbReference type="InterPro" id="IPR050736">
    <property type="entry name" value="Sensor_HK_Regulatory"/>
</dbReference>
<organism evidence="11">
    <name type="scientific">uncultured Thermomicrobiales bacterium</name>
    <dbReference type="NCBI Taxonomy" id="1645740"/>
    <lineage>
        <taxon>Bacteria</taxon>
        <taxon>Pseudomonadati</taxon>
        <taxon>Thermomicrobiota</taxon>
        <taxon>Thermomicrobia</taxon>
        <taxon>Thermomicrobiales</taxon>
        <taxon>environmental samples</taxon>
    </lineage>
</organism>
<dbReference type="Gene3D" id="6.10.340.10">
    <property type="match status" value="1"/>
</dbReference>
<dbReference type="Gene3D" id="3.30.565.10">
    <property type="entry name" value="Histidine kinase-like ATPase, C-terminal domain"/>
    <property type="match status" value="1"/>
</dbReference>
<evidence type="ECO:0000259" key="10">
    <source>
        <dbReference type="PROSITE" id="PS50885"/>
    </source>
</evidence>
<dbReference type="PROSITE" id="PS50885">
    <property type="entry name" value="HAMP"/>
    <property type="match status" value="1"/>
</dbReference>
<dbReference type="InterPro" id="IPR003660">
    <property type="entry name" value="HAMP_dom"/>
</dbReference>
<dbReference type="InterPro" id="IPR036890">
    <property type="entry name" value="HATPase_C_sf"/>
</dbReference>
<evidence type="ECO:0000256" key="4">
    <source>
        <dbReference type="ARBA" id="ARBA00022553"/>
    </source>
</evidence>
<dbReference type="SMART" id="SM00388">
    <property type="entry name" value="HisKA"/>
    <property type="match status" value="1"/>
</dbReference>
<dbReference type="Pfam" id="PF00512">
    <property type="entry name" value="HisKA"/>
    <property type="match status" value="1"/>
</dbReference>
<dbReference type="AlphaFoldDB" id="A0A6J4U1V9"/>
<dbReference type="PRINTS" id="PR00344">
    <property type="entry name" value="BCTRLSENSOR"/>
</dbReference>
<dbReference type="EMBL" id="CADCWE010000087">
    <property type="protein sequence ID" value="CAA9536631.1"/>
    <property type="molecule type" value="Genomic_DNA"/>
</dbReference>
<keyword evidence="11" id="KW-0406">Ion transport</keyword>
<dbReference type="InterPro" id="IPR036097">
    <property type="entry name" value="HisK_dim/P_sf"/>
</dbReference>
<keyword evidence="4" id="KW-0597">Phosphoprotein</keyword>
<dbReference type="GO" id="GO:0000155">
    <property type="term" value="F:phosphorelay sensor kinase activity"/>
    <property type="evidence" value="ECO:0007669"/>
    <property type="project" value="InterPro"/>
</dbReference>
<keyword evidence="6 11" id="KW-0418">Kinase</keyword>
<protein>
    <recommendedName>
        <fullName evidence="3">histidine kinase</fullName>
        <ecNumber evidence="3">2.7.13.3</ecNumber>
    </recommendedName>
</protein>
<keyword evidence="8" id="KW-1133">Transmembrane helix</keyword>
<comment type="catalytic activity">
    <reaction evidence="1">
        <text>ATP + protein L-histidine = ADP + protein N-phospho-L-histidine.</text>
        <dbReference type="EC" id="2.7.13.3"/>
    </reaction>
</comment>
<dbReference type="CDD" id="cd00082">
    <property type="entry name" value="HisKA"/>
    <property type="match status" value="1"/>
</dbReference>
<keyword evidence="11" id="KW-0407">Ion channel</keyword>
<evidence type="ECO:0000259" key="9">
    <source>
        <dbReference type="PROSITE" id="PS50109"/>
    </source>
</evidence>
<dbReference type="SUPFAM" id="SSF47384">
    <property type="entry name" value="Homodimeric domain of signal transducing histidine kinase"/>
    <property type="match status" value="1"/>
</dbReference>
<dbReference type="Pfam" id="PF02518">
    <property type="entry name" value="HATPase_c"/>
    <property type="match status" value="1"/>
</dbReference>
<dbReference type="EC" id="2.7.13.3" evidence="3"/>
<dbReference type="InterPro" id="IPR005467">
    <property type="entry name" value="His_kinase_dom"/>
</dbReference>
<accession>A0A6J4U1V9</accession>
<dbReference type="GO" id="GO:0016020">
    <property type="term" value="C:membrane"/>
    <property type="evidence" value="ECO:0007669"/>
    <property type="project" value="UniProtKB-SubCell"/>
</dbReference>
<dbReference type="CDD" id="cd06225">
    <property type="entry name" value="HAMP"/>
    <property type="match status" value="1"/>
</dbReference>
<dbReference type="InterPro" id="IPR003661">
    <property type="entry name" value="HisK_dim/P_dom"/>
</dbReference>
<dbReference type="Gene3D" id="1.10.287.130">
    <property type="match status" value="1"/>
</dbReference>
<feature type="domain" description="HAMP" evidence="10">
    <location>
        <begin position="255"/>
        <end position="307"/>
    </location>
</feature>
<evidence type="ECO:0000256" key="5">
    <source>
        <dbReference type="ARBA" id="ARBA00022679"/>
    </source>
</evidence>
<proteinExistence type="predicted"/>
<dbReference type="PANTHER" id="PTHR43711">
    <property type="entry name" value="TWO-COMPONENT HISTIDINE KINASE"/>
    <property type="match status" value="1"/>
</dbReference>
<dbReference type="FunFam" id="3.30.565.10:FF:000006">
    <property type="entry name" value="Sensor histidine kinase WalK"/>
    <property type="match status" value="1"/>
</dbReference>
<keyword evidence="8" id="KW-0812">Transmembrane</keyword>
<name>A0A6J4U1V9_9BACT</name>
<dbReference type="Pfam" id="PF00672">
    <property type="entry name" value="HAMP"/>
    <property type="match status" value="1"/>
</dbReference>
<evidence type="ECO:0000256" key="6">
    <source>
        <dbReference type="ARBA" id="ARBA00022777"/>
    </source>
</evidence>
<evidence type="ECO:0000256" key="7">
    <source>
        <dbReference type="ARBA" id="ARBA00023012"/>
    </source>
</evidence>
<keyword evidence="7" id="KW-0902">Two-component regulatory system</keyword>